<keyword evidence="3 10" id="KW-1134">Transmembrane beta strand</keyword>
<sequence>MTGLLLLMLIFSLSAYSQHGKGVMISGRIISTEKEIVDFATVHLKGTGFGSATNREGLYHIKAPGGEYTLVVSAMGYKTIEKKVVLRRGERIKMNFTITPDVKELSEVVISTSGVNRVNKSAFNAVAIDATKLHNSTQDLASALTKVPGVKLRESGGVGSDMNLSLDGMSGKNIKLFIDGVPQDGVGGSFSLNNIPINFAERIEVYRGVVPVGFGTDALGGVINIVTGNKRRTFVDASYSYGSFNTHKSYVNVGHTADNGFTFEINAFQNYSDNNYWIDTPVEHYDEVVDEDGWVSGWDSEKIERVKRFHDTYHNEAVVGKVGLVNKPFADRLMLTFTYSQNDKEIQNGVVQEIVYGQKRRKGHSFMPSVEYRKRNLLLKGLDVNLTANYNRNITQNIDTATYEYNWLGQMRYKKGKLGEQSYQDYKSSTDNWNGTFTANYHLGESHAFVLNHVLMGYERKPTSSANITDATGAAQYSKIEKKSRKNITGLSYRYSHKDLWNVSVFGKYYNQYSSGPRNTNNDDSSSNNRVSYEESAGSTGAFGYGIAATYLFLDGFQAKFSYEKALRLPTADELFGDDDMELGDAGLKPEHSHNVNASLSYSHEFGKHSIYVEGGLVYRDTKDFIRRLTGTFLAGSSQYAAYMNHGRVRTMGWNAEVRYNYSKWFSIGGNFTDLNTRDYERYGLNGSESTTYKVRMPNIPYLFANVDASFYAHHLFGKGNLLTVTYDNYYVHEFPLHWENHGASNKKGVPSQFSHNLSLVYSLKNSRYNFSLECKNFTDEKLYDNFSLQKAGRAFYGKIRYYFNR</sequence>
<keyword evidence="16" id="KW-1185">Reference proteome</keyword>
<dbReference type="Gene3D" id="2.40.170.20">
    <property type="entry name" value="TonB-dependent receptor, beta-barrel domain"/>
    <property type="match status" value="1"/>
</dbReference>
<evidence type="ECO:0000256" key="2">
    <source>
        <dbReference type="ARBA" id="ARBA00022448"/>
    </source>
</evidence>
<evidence type="ECO:0000313" key="16">
    <source>
        <dbReference type="Proteomes" id="UP001292913"/>
    </source>
</evidence>
<accession>A0ABU5HRS6</accession>
<reference evidence="15 16" key="1">
    <citation type="submission" date="2023-04" db="EMBL/GenBank/DDBJ databases">
        <title>Bacteroides pacosi sp. nov., isolated from the fecal material of an alpaca.</title>
        <authorList>
            <person name="Miller S."/>
            <person name="Hendry M."/>
            <person name="King J."/>
            <person name="Sankaranarayanan K."/>
            <person name="Lawson P.A."/>
        </authorList>
    </citation>
    <scope>NUCLEOTIDE SEQUENCE [LARGE SCALE GENOMIC DNA]</scope>
    <source>
        <strain evidence="15 16">A2-P53</strain>
    </source>
</reference>
<evidence type="ECO:0000259" key="13">
    <source>
        <dbReference type="Pfam" id="PF00593"/>
    </source>
</evidence>
<dbReference type="InterPro" id="IPR039426">
    <property type="entry name" value="TonB-dep_rcpt-like"/>
</dbReference>
<dbReference type="Pfam" id="PF13715">
    <property type="entry name" value="CarbopepD_reg_2"/>
    <property type="match status" value="1"/>
</dbReference>
<proteinExistence type="inferred from homology"/>
<evidence type="ECO:0000256" key="12">
    <source>
        <dbReference type="SAM" id="SignalP"/>
    </source>
</evidence>
<evidence type="ECO:0000256" key="9">
    <source>
        <dbReference type="ARBA" id="ARBA00023237"/>
    </source>
</evidence>
<evidence type="ECO:0000256" key="4">
    <source>
        <dbReference type="ARBA" id="ARBA00022692"/>
    </source>
</evidence>
<dbReference type="RefSeq" id="WP_259011586.1">
    <property type="nucleotide sequence ID" value="NZ_JARZAL010000003.1"/>
</dbReference>
<dbReference type="EMBL" id="JARZAK010000007">
    <property type="protein sequence ID" value="MDY7258709.1"/>
    <property type="molecule type" value="Genomic_DNA"/>
</dbReference>
<evidence type="ECO:0000256" key="1">
    <source>
        <dbReference type="ARBA" id="ARBA00004571"/>
    </source>
</evidence>
<dbReference type="PANTHER" id="PTHR30069:SF29">
    <property type="entry name" value="HEMOGLOBIN AND HEMOGLOBIN-HAPTOGLOBIN-BINDING PROTEIN 1-RELATED"/>
    <property type="match status" value="1"/>
</dbReference>
<keyword evidence="7 10" id="KW-0472">Membrane</keyword>
<dbReference type="Proteomes" id="UP001292913">
    <property type="component" value="Unassembled WGS sequence"/>
</dbReference>
<dbReference type="InterPro" id="IPR036942">
    <property type="entry name" value="Beta-barrel_TonB_sf"/>
</dbReference>
<comment type="caution">
    <text evidence="15">The sequence shown here is derived from an EMBL/GenBank/DDBJ whole genome shotgun (WGS) entry which is preliminary data.</text>
</comment>
<evidence type="ECO:0000313" key="15">
    <source>
        <dbReference type="EMBL" id="MDY7258709.1"/>
    </source>
</evidence>
<dbReference type="Pfam" id="PF00593">
    <property type="entry name" value="TonB_dep_Rec_b-barrel"/>
    <property type="match status" value="1"/>
</dbReference>
<comment type="similarity">
    <text evidence="10 11">Belongs to the TonB-dependent receptor family.</text>
</comment>
<dbReference type="PANTHER" id="PTHR30069">
    <property type="entry name" value="TONB-DEPENDENT OUTER MEMBRANE RECEPTOR"/>
    <property type="match status" value="1"/>
</dbReference>
<gene>
    <name evidence="15" type="ORF">QHG74_13405</name>
</gene>
<dbReference type="InterPro" id="IPR037066">
    <property type="entry name" value="Plug_dom_sf"/>
</dbReference>
<evidence type="ECO:0000256" key="8">
    <source>
        <dbReference type="ARBA" id="ARBA00023170"/>
    </source>
</evidence>
<evidence type="ECO:0000256" key="11">
    <source>
        <dbReference type="RuleBase" id="RU003357"/>
    </source>
</evidence>
<dbReference type="InterPro" id="IPR008969">
    <property type="entry name" value="CarboxyPept-like_regulatory"/>
</dbReference>
<dbReference type="Pfam" id="PF07715">
    <property type="entry name" value="Plug"/>
    <property type="match status" value="1"/>
</dbReference>
<evidence type="ECO:0000256" key="6">
    <source>
        <dbReference type="ARBA" id="ARBA00023077"/>
    </source>
</evidence>
<feature type="domain" description="TonB-dependent receptor plug" evidence="14">
    <location>
        <begin position="125"/>
        <end position="222"/>
    </location>
</feature>
<name>A0ABU5HRS6_9BACE</name>
<dbReference type="SUPFAM" id="SSF56935">
    <property type="entry name" value="Porins"/>
    <property type="match status" value="1"/>
</dbReference>
<keyword evidence="9 10" id="KW-0998">Cell outer membrane</keyword>
<evidence type="ECO:0000256" key="10">
    <source>
        <dbReference type="PROSITE-ProRule" id="PRU01360"/>
    </source>
</evidence>
<evidence type="ECO:0000256" key="3">
    <source>
        <dbReference type="ARBA" id="ARBA00022452"/>
    </source>
</evidence>
<feature type="chain" id="PRO_5047534483" evidence="12">
    <location>
        <begin position="18"/>
        <end position="806"/>
    </location>
</feature>
<dbReference type="Gene3D" id="2.60.40.1120">
    <property type="entry name" value="Carboxypeptidase-like, regulatory domain"/>
    <property type="match status" value="1"/>
</dbReference>
<keyword evidence="4 10" id="KW-0812">Transmembrane</keyword>
<dbReference type="InterPro" id="IPR000531">
    <property type="entry name" value="Beta-barrel_TonB"/>
</dbReference>
<dbReference type="InterPro" id="IPR012910">
    <property type="entry name" value="Plug_dom"/>
</dbReference>
<keyword evidence="5 12" id="KW-0732">Signal</keyword>
<evidence type="ECO:0000256" key="5">
    <source>
        <dbReference type="ARBA" id="ARBA00022729"/>
    </source>
</evidence>
<keyword evidence="8 15" id="KW-0675">Receptor</keyword>
<dbReference type="PROSITE" id="PS52016">
    <property type="entry name" value="TONB_DEPENDENT_REC_3"/>
    <property type="match status" value="1"/>
</dbReference>
<feature type="signal peptide" evidence="12">
    <location>
        <begin position="1"/>
        <end position="17"/>
    </location>
</feature>
<protein>
    <submittedName>
        <fullName evidence="15">TonB-dependent receptor</fullName>
    </submittedName>
</protein>
<evidence type="ECO:0000256" key="7">
    <source>
        <dbReference type="ARBA" id="ARBA00023136"/>
    </source>
</evidence>
<comment type="subcellular location">
    <subcellularLocation>
        <location evidence="1 10">Cell outer membrane</location>
        <topology evidence="1 10">Multi-pass membrane protein</topology>
    </subcellularLocation>
</comment>
<organism evidence="15 16">
    <name type="scientific">Bacteroides vicugnae</name>
    <dbReference type="NCBI Taxonomy" id="3037989"/>
    <lineage>
        <taxon>Bacteria</taxon>
        <taxon>Pseudomonadati</taxon>
        <taxon>Bacteroidota</taxon>
        <taxon>Bacteroidia</taxon>
        <taxon>Bacteroidales</taxon>
        <taxon>Bacteroidaceae</taxon>
        <taxon>Bacteroides</taxon>
    </lineage>
</organism>
<keyword evidence="6 11" id="KW-0798">TonB box</keyword>
<dbReference type="Gene3D" id="2.170.130.10">
    <property type="entry name" value="TonB-dependent receptor, plug domain"/>
    <property type="match status" value="1"/>
</dbReference>
<evidence type="ECO:0000259" key="14">
    <source>
        <dbReference type="Pfam" id="PF07715"/>
    </source>
</evidence>
<keyword evidence="2 10" id="KW-0813">Transport</keyword>
<dbReference type="SUPFAM" id="SSF49464">
    <property type="entry name" value="Carboxypeptidase regulatory domain-like"/>
    <property type="match status" value="1"/>
</dbReference>
<feature type="domain" description="TonB-dependent receptor-like beta-barrel" evidence="13">
    <location>
        <begin position="361"/>
        <end position="777"/>
    </location>
</feature>